<organism evidence="1 2">
    <name type="scientific">Limosilactobacillus antri DSM 16041</name>
    <dbReference type="NCBI Taxonomy" id="525309"/>
    <lineage>
        <taxon>Bacteria</taxon>
        <taxon>Bacillati</taxon>
        <taxon>Bacillota</taxon>
        <taxon>Bacilli</taxon>
        <taxon>Lactobacillales</taxon>
        <taxon>Lactobacillaceae</taxon>
        <taxon>Limosilactobacillus</taxon>
    </lineage>
</organism>
<name>C8P488_9LACO</name>
<sequence>MIAVQLILIELLLNLKICKSKFKKLTSFVTSASALRTEEKICKTIF</sequence>
<evidence type="ECO:0000313" key="1">
    <source>
        <dbReference type="EMBL" id="EEW54656.1"/>
    </source>
</evidence>
<dbReference type="AlphaFoldDB" id="C8P488"/>
<comment type="caution">
    <text evidence="1">The sequence shown here is derived from an EMBL/GenBank/DDBJ whole genome shotgun (WGS) entry which is preliminary data.</text>
</comment>
<dbReference type="Proteomes" id="UP000003675">
    <property type="component" value="Unassembled WGS sequence"/>
</dbReference>
<dbReference type="EMBL" id="ACLL01000006">
    <property type="protein sequence ID" value="EEW54656.1"/>
    <property type="molecule type" value="Genomic_DNA"/>
</dbReference>
<proteinExistence type="predicted"/>
<gene>
    <name evidence="1" type="ORF">HMPREF0494_0132</name>
</gene>
<accession>C8P488</accession>
<evidence type="ECO:0000313" key="2">
    <source>
        <dbReference type="Proteomes" id="UP000003675"/>
    </source>
</evidence>
<dbReference type="STRING" id="525309.HMPREF0494_0132"/>
<reference evidence="1 2" key="1">
    <citation type="submission" date="2009-09" db="EMBL/GenBank/DDBJ databases">
        <authorList>
            <person name="Qin X."/>
            <person name="Bachman B."/>
            <person name="Battles P."/>
            <person name="Bell A."/>
            <person name="Bess C."/>
            <person name="Bickham C."/>
            <person name="Chaboub L."/>
            <person name="Chen D."/>
            <person name="Coyle M."/>
            <person name="Deiros D.R."/>
            <person name="Dinh H."/>
            <person name="Forbes L."/>
            <person name="Fowler G."/>
            <person name="Francisco L."/>
            <person name="Fu Q."/>
            <person name="Gubbala S."/>
            <person name="Hale W."/>
            <person name="Han Y."/>
            <person name="Hemphill L."/>
            <person name="Highlander S.K."/>
            <person name="Hirani K."/>
            <person name="Hogues M."/>
            <person name="Jackson L."/>
            <person name="Jakkamsetti A."/>
            <person name="Javaid M."/>
            <person name="Jiang H."/>
            <person name="Korchina V."/>
            <person name="Kovar C."/>
            <person name="Lara F."/>
            <person name="Lee S."/>
            <person name="Mata R."/>
            <person name="Mathew T."/>
            <person name="Moen C."/>
            <person name="Morales K."/>
            <person name="Munidasa M."/>
            <person name="Nazareth L."/>
            <person name="Ngo R."/>
            <person name="Nguyen L."/>
            <person name="Okwuonu G."/>
            <person name="Ongeri F."/>
            <person name="Patil S."/>
            <person name="Petrosino J."/>
            <person name="Pham C."/>
            <person name="Pham P."/>
            <person name="Pu L.-L."/>
            <person name="Puazo M."/>
            <person name="Raj R."/>
            <person name="Reid J."/>
            <person name="Rouhana J."/>
            <person name="Saada N."/>
            <person name="Shang Y."/>
            <person name="Simmons D."/>
            <person name="Thornton R."/>
            <person name="Warren J."/>
            <person name="Weissenberger G."/>
            <person name="Zhang J."/>
            <person name="Zhang L."/>
            <person name="Zhou C."/>
            <person name="Zhu D."/>
            <person name="Muzny D."/>
            <person name="Worley K."/>
            <person name="Gibbs R."/>
        </authorList>
    </citation>
    <scope>NUCLEOTIDE SEQUENCE [LARGE SCALE GENOMIC DNA]</scope>
    <source>
        <strain evidence="1 2">DSM 16041</strain>
    </source>
</reference>
<protein>
    <submittedName>
        <fullName evidence="1">Uncharacterized protein</fullName>
    </submittedName>
</protein>
<dbReference type="HOGENOM" id="CLU_3184950_0_0_9"/>